<name>A0AC35U6K6_9BILA</name>
<accession>A0AC35U6K6</accession>
<evidence type="ECO:0000313" key="1">
    <source>
        <dbReference type="Proteomes" id="UP000095286"/>
    </source>
</evidence>
<dbReference type="Proteomes" id="UP000095286">
    <property type="component" value="Unplaced"/>
</dbReference>
<proteinExistence type="predicted"/>
<protein>
    <submittedName>
        <fullName evidence="2">Ion_trans_2 domain-containing protein</fullName>
    </submittedName>
</protein>
<organism evidence="1 2">
    <name type="scientific">Rhabditophanes sp. KR3021</name>
    <dbReference type="NCBI Taxonomy" id="114890"/>
    <lineage>
        <taxon>Eukaryota</taxon>
        <taxon>Metazoa</taxon>
        <taxon>Ecdysozoa</taxon>
        <taxon>Nematoda</taxon>
        <taxon>Chromadorea</taxon>
        <taxon>Rhabditida</taxon>
        <taxon>Tylenchina</taxon>
        <taxon>Panagrolaimomorpha</taxon>
        <taxon>Strongyloidoidea</taxon>
        <taxon>Alloionematidae</taxon>
        <taxon>Rhabditophanes</taxon>
    </lineage>
</organism>
<dbReference type="WBParaSite" id="RSKR_0000811050.1">
    <property type="protein sequence ID" value="RSKR_0000811050.1"/>
    <property type="gene ID" value="RSKR_0000811050"/>
</dbReference>
<reference evidence="2" key="1">
    <citation type="submission" date="2016-11" db="UniProtKB">
        <authorList>
            <consortium name="WormBaseParasite"/>
        </authorList>
    </citation>
    <scope>IDENTIFICATION</scope>
    <source>
        <strain evidence="2">KR3021</strain>
    </source>
</reference>
<evidence type="ECO:0000313" key="2">
    <source>
        <dbReference type="WBParaSite" id="RSKR_0000811050.1"/>
    </source>
</evidence>
<sequence length="342" mass="39365">METDPTKQFKKVWPVIFRLSLLALFLTIGTGMFYYLINPIQRPYDEIIHKKIDTERIELLNVLWAESLARSEHEWSRLSNQKLDNYENVLKSIYKDFNDDIDENTVETSMNQAYSLFTTLENYAVPYESPIACFGIILYSIFGITLFISYLDAFNKLFDTYQITFAQRVGIFFGNLFVYSILLEMKDEEKEKLSFSNTLLETFLLSASISAPPDPFVCCLLILLQLLSTSLFAAMILSAVENVQFIFERYEILLSQLNGVTDLVKCLKLMLQGCLERLMGILFGEDYSIKDKETLKKGDFKVTVNKNTIDGKDGILERAANGTSSAFHSKKWNHLTEEEDDE</sequence>